<reference evidence="2 3" key="1">
    <citation type="submission" date="2020-04" db="EMBL/GenBank/DDBJ databases">
        <authorList>
            <consortium name="Genoscope - CEA"/>
            <person name="William W."/>
        </authorList>
    </citation>
    <scope>NUCLEOTIDE SEQUENCE [LARGE SCALE GENOMIC DNA]</scope>
    <source>
        <strain evidence="2 3">SG7</strain>
    </source>
</reference>
<dbReference type="KEGG" id="mesg:MLAUSG7_1215"/>
<gene>
    <name evidence="2" type="ORF">MLAUSG7_1215</name>
</gene>
<feature type="domain" description="Putative heavy-metal chelation" evidence="1">
    <location>
        <begin position="119"/>
        <end position="217"/>
    </location>
</feature>
<evidence type="ECO:0000259" key="1">
    <source>
        <dbReference type="Pfam" id="PF04016"/>
    </source>
</evidence>
<dbReference type="EMBL" id="LR792632">
    <property type="protein sequence ID" value="CAB3289419.1"/>
    <property type="molecule type" value="Genomic_DNA"/>
</dbReference>
<organism evidence="2 3">
    <name type="scientific">Methanocaldococcus lauensis</name>
    <dbReference type="NCBI Taxonomy" id="2546128"/>
    <lineage>
        <taxon>Archaea</taxon>
        <taxon>Methanobacteriati</taxon>
        <taxon>Methanobacteriota</taxon>
        <taxon>Methanomada group</taxon>
        <taxon>Methanococci</taxon>
        <taxon>Methanococcales</taxon>
        <taxon>Methanocaldococcaceae</taxon>
        <taxon>Methanocaldococcus</taxon>
    </lineage>
</organism>
<keyword evidence="3" id="KW-1185">Reference proteome</keyword>
<evidence type="ECO:0000313" key="3">
    <source>
        <dbReference type="Proteomes" id="UP000679213"/>
    </source>
</evidence>
<proteinExistence type="predicted"/>
<dbReference type="GeneID" id="65884010"/>
<dbReference type="SUPFAM" id="SSF159713">
    <property type="entry name" value="Dhaf3308-like"/>
    <property type="match status" value="1"/>
</dbReference>
<dbReference type="InterPro" id="IPR007161">
    <property type="entry name" value="DUF364"/>
</dbReference>
<dbReference type="RefSeq" id="WP_214399558.1">
    <property type="nucleotide sequence ID" value="NZ_LR792632.1"/>
</dbReference>
<protein>
    <recommendedName>
        <fullName evidence="1">Putative heavy-metal chelation domain-containing protein</fullName>
    </recommendedName>
</protein>
<dbReference type="AlphaFoldDB" id="A0A8D6PXW1"/>
<dbReference type="Pfam" id="PF04016">
    <property type="entry name" value="DUF364"/>
    <property type="match status" value="1"/>
</dbReference>
<evidence type="ECO:0000313" key="2">
    <source>
        <dbReference type="EMBL" id="CAB3289419.1"/>
    </source>
</evidence>
<dbReference type="Proteomes" id="UP000679213">
    <property type="component" value="Chromosome I"/>
</dbReference>
<sequence length="235" mass="26361">MLSPKEVLKNLTEENNLLYEKVEIKISDTKLDTTRIKDYPLMSGKEILLRANFKGCYGDAFTDKPVEFKGTIKELLDKGNRAEIIATLNAVMRYLGLVDRTVHCTGDEPEKCAKEFVKYLKELKPKKIGIIGFQPAFVKEIVNAFGSENVIVSDLNPENVGKIKYGAKIIHGKYNEDLIKNSDVVLATGSTIANGTFKDIWELAKKYNKRIIFYGTTIAGMAKILGVERFCKLGK</sequence>
<name>A0A8D6PXW1_9EURY</name>
<accession>A0A8D6PXW1</accession>
<dbReference type="Gene3D" id="3.40.50.11590">
    <property type="match status" value="1"/>
</dbReference>